<feature type="binding site" evidence="9">
    <location>
        <begin position="35"/>
        <end position="41"/>
    </location>
    <ligand>
        <name>NAD(+)</name>
        <dbReference type="ChEBI" id="CHEBI:57540"/>
    </ligand>
</feature>
<evidence type="ECO:0000313" key="15">
    <source>
        <dbReference type="Proteomes" id="UP000007798"/>
    </source>
</evidence>
<feature type="active site" description="Proton acceptor" evidence="7">
    <location>
        <position position="204"/>
    </location>
</feature>
<dbReference type="HOGENOM" id="CLU_047181_1_0_1"/>
<feature type="domain" description="Lactate/malate dehydrogenase C-terminal" evidence="13">
    <location>
        <begin position="174"/>
        <end position="336"/>
    </location>
</feature>
<dbReference type="Pfam" id="PF02866">
    <property type="entry name" value="Ldh_1_C"/>
    <property type="match status" value="1"/>
</dbReference>
<dbReference type="Gene3D" id="3.40.50.720">
    <property type="entry name" value="NAD(P)-binding Rossmann-like Domain"/>
    <property type="match status" value="1"/>
</dbReference>
<evidence type="ECO:0000256" key="8">
    <source>
        <dbReference type="PIRSR" id="PIRSR000102-2"/>
    </source>
</evidence>
<comment type="similarity">
    <text evidence="1">Belongs to the LDH/MDH superfamily. MDH type 1 family.</text>
</comment>
<proteinExistence type="inferred from homology"/>
<evidence type="ECO:0000256" key="9">
    <source>
        <dbReference type="PIRSR" id="PIRSR000102-3"/>
    </source>
</evidence>
<dbReference type="PANTHER" id="PTHR11540:SF16">
    <property type="entry name" value="MALATE DEHYDROGENASE, MITOCHONDRIAL"/>
    <property type="match status" value="1"/>
</dbReference>
<dbReference type="PhylomeDB" id="B4MSE5"/>
<dbReference type="Gene3D" id="3.90.110.10">
    <property type="entry name" value="Lactate dehydrogenase/glycoside hydrolase, family 4, C-terminal"/>
    <property type="match status" value="1"/>
</dbReference>
<evidence type="ECO:0000259" key="12">
    <source>
        <dbReference type="Pfam" id="PF00056"/>
    </source>
</evidence>
<dbReference type="FunFam" id="3.90.110.10:FF:000001">
    <property type="entry name" value="Malate dehydrogenase"/>
    <property type="match status" value="1"/>
</dbReference>
<evidence type="ECO:0000256" key="1">
    <source>
        <dbReference type="ARBA" id="ARBA00008824"/>
    </source>
</evidence>
<dbReference type="EC" id="1.1.1.37" evidence="11"/>
<dbReference type="GO" id="GO:0006108">
    <property type="term" value="P:malate metabolic process"/>
    <property type="evidence" value="ECO:0007669"/>
    <property type="project" value="InterPro"/>
</dbReference>
<evidence type="ECO:0000259" key="13">
    <source>
        <dbReference type="Pfam" id="PF02866"/>
    </source>
</evidence>
<feature type="binding site" evidence="8">
    <location>
        <position position="180"/>
    </location>
    <ligand>
        <name>substrate</name>
    </ligand>
</feature>
<dbReference type="PANTHER" id="PTHR11540">
    <property type="entry name" value="MALATE AND LACTATE DEHYDROGENASE"/>
    <property type="match status" value="1"/>
</dbReference>
<evidence type="ECO:0000313" key="14">
    <source>
        <dbReference type="EMBL" id="EDW75034.1"/>
    </source>
</evidence>
<dbReference type="SUPFAM" id="SSF51735">
    <property type="entry name" value="NAD(P)-binding Rossmann-fold domains"/>
    <property type="match status" value="1"/>
</dbReference>
<dbReference type="InterPro" id="IPR001557">
    <property type="entry name" value="L-lactate/malate_DH"/>
</dbReference>
<evidence type="ECO:0000256" key="7">
    <source>
        <dbReference type="PIRSR" id="PIRSR000102-1"/>
    </source>
</evidence>
<dbReference type="OrthoDB" id="755699at2759"/>
<protein>
    <recommendedName>
        <fullName evidence="11">Malate dehydrogenase</fullName>
        <ecNumber evidence="11">1.1.1.37</ecNumber>
    </recommendedName>
</protein>
<evidence type="ECO:0000256" key="5">
    <source>
        <dbReference type="ARBA" id="ARBA00023027"/>
    </source>
</evidence>
<dbReference type="SMR" id="B4MSE5"/>
<comment type="subunit">
    <text evidence="2">Homodimer.</text>
</comment>
<feature type="domain" description="Lactate/malate dehydrogenase N-terminal" evidence="12">
    <location>
        <begin position="30"/>
        <end position="172"/>
    </location>
</feature>
<evidence type="ECO:0000256" key="4">
    <source>
        <dbReference type="ARBA" id="ARBA00023002"/>
    </source>
</evidence>
<dbReference type="Pfam" id="PF00056">
    <property type="entry name" value="Ldh_1_N"/>
    <property type="match status" value="1"/>
</dbReference>
<feature type="binding site" evidence="8">
    <location>
        <position position="114"/>
    </location>
    <ligand>
        <name>substrate</name>
    </ligand>
</feature>
<dbReference type="PROSITE" id="PS00068">
    <property type="entry name" value="MDH"/>
    <property type="match status" value="1"/>
</dbReference>
<feature type="binding site" evidence="9">
    <location>
        <position position="61"/>
    </location>
    <ligand>
        <name>NAD(+)</name>
        <dbReference type="ChEBI" id="CHEBI:57540"/>
    </ligand>
</feature>
<organism evidence="14 15">
    <name type="scientific">Drosophila willistoni</name>
    <name type="common">Fruit fly</name>
    <dbReference type="NCBI Taxonomy" id="7260"/>
    <lineage>
        <taxon>Eukaryota</taxon>
        <taxon>Metazoa</taxon>
        <taxon>Ecdysozoa</taxon>
        <taxon>Arthropoda</taxon>
        <taxon>Hexapoda</taxon>
        <taxon>Insecta</taxon>
        <taxon>Pterygota</taxon>
        <taxon>Neoptera</taxon>
        <taxon>Endopterygota</taxon>
        <taxon>Diptera</taxon>
        <taxon>Brachycera</taxon>
        <taxon>Muscomorpha</taxon>
        <taxon>Ephydroidea</taxon>
        <taxon>Drosophilidae</taxon>
        <taxon>Drosophila</taxon>
        <taxon>Sophophora</taxon>
    </lineage>
</organism>
<evidence type="ECO:0000256" key="10">
    <source>
        <dbReference type="RuleBase" id="RU003369"/>
    </source>
</evidence>
<evidence type="ECO:0000256" key="11">
    <source>
        <dbReference type="RuleBase" id="RU003405"/>
    </source>
</evidence>
<dbReference type="InterPro" id="IPR001236">
    <property type="entry name" value="Lactate/malate_DH_N"/>
</dbReference>
<evidence type="ECO:0000256" key="6">
    <source>
        <dbReference type="ARBA" id="ARBA00048313"/>
    </source>
</evidence>
<dbReference type="EMBL" id="CH963851">
    <property type="protein sequence ID" value="EDW75034.1"/>
    <property type="molecule type" value="Genomic_DNA"/>
</dbReference>
<dbReference type="CDD" id="cd01337">
    <property type="entry name" value="MDH_glyoxysomal_mitochondrial"/>
    <property type="match status" value="1"/>
</dbReference>
<dbReference type="InterPro" id="IPR010097">
    <property type="entry name" value="Malate_DH_type1"/>
</dbReference>
<dbReference type="SUPFAM" id="SSF56327">
    <property type="entry name" value="LDH C-terminal domain-like"/>
    <property type="match status" value="1"/>
</dbReference>
<dbReference type="InterPro" id="IPR015955">
    <property type="entry name" value="Lactate_DH/Glyco_Ohase_4_C"/>
</dbReference>
<dbReference type="eggNOG" id="KOG1494">
    <property type="taxonomic scope" value="Eukaryota"/>
</dbReference>
<dbReference type="Proteomes" id="UP000007798">
    <property type="component" value="Unassembled WGS sequence"/>
</dbReference>
<keyword evidence="3 11" id="KW-0816">Tricarboxylic acid cycle</keyword>
<dbReference type="GO" id="GO:0006099">
    <property type="term" value="P:tricarboxylic acid cycle"/>
    <property type="evidence" value="ECO:0007669"/>
    <property type="project" value="UniProtKB-KW"/>
</dbReference>
<dbReference type="InParanoid" id="B4MSE5"/>
<dbReference type="InterPro" id="IPR022383">
    <property type="entry name" value="Lactate/malate_DH_C"/>
</dbReference>
<accession>B4MSE5</accession>
<evidence type="ECO:0000256" key="2">
    <source>
        <dbReference type="ARBA" id="ARBA00011738"/>
    </source>
</evidence>
<dbReference type="STRING" id="7260.B4MSE5"/>
<gene>
    <name evidence="14" type="primary">Dwil\GK19917</name>
    <name evidence="14" type="ORF">Dwil_GK19917</name>
</gene>
<dbReference type="PIRSF" id="PIRSF000102">
    <property type="entry name" value="Lac_mal_DH"/>
    <property type="match status" value="1"/>
</dbReference>
<feature type="binding site" evidence="8">
    <location>
        <position position="108"/>
    </location>
    <ligand>
        <name>substrate</name>
    </ligand>
</feature>
<dbReference type="InterPro" id="IPR001252">
    <property type="entry name" value="Malate_DH_AS"/>
</dbReference>
<keyword evidence="5 9" id="KW-0520">NAD</keyword>
<comment type="catalytic activity">
    <reaction evidence="6 11">
        <text>(S)-malate + NAD(+) = oxaloacetate + NADH + H(+)</text>
        <dbReference type="Rhea" id="RHEA:21432"/>
        <dbReference type="ChEBI" id="CHEBI:15378"/>
        <dbReference type="ChEBI" id="CHEBI:15589"/>
        <dbReference type="ChEBI" id="CHEBI:16452"/>
        <dbReference type="ChEBI" id="CHEBI:57540"/>
        <dbReference type="ChEBI" id="CHEBI:57945"/>
        <dbReference type="EC" id="1.1.1.37"/>
    </reaction>
</comment>
<dbReference type="GO" id="GO:0030060">
    <property type="term" value="F:L-malate dehydrogenase (NAD+) activity"/>
    <property type="evidence" value="ECO:0007669"/>
    <property type="project" value="UniProtKB-EC"/>
</dbReference>
<evidence type="ECO:0000256" key="3">
    <source>
        <dbReference type="ARBA" id="ARBA00022532"/>
    </source>
</evidence>
<dbReference type="NCBIfam" id="TIGR01772">
    <property type="entry name" value="MDH_euk_gproteo"/>
    <property type="match status" value="1"/>
</dbReference>
<dbReference type="FunFam" id="3.40.50.720:FF:000268">
    <property type="entry name" value="Malate dehydrogenase"/>
    <property type="match status" value="1"/>
</dbReference>
<keyword evidence="4 10" id="KW-0560">Oxidoreductase</keyword>
<keyword evidence="15" id="KW-1185">Reference proteome</keyword>
<feature type="binding site" evidence="9">
    <location>
        <position position="121"/>
    </location>
    <ligand>
        <name>NAD(+)</name>
        <dbReference type="ChEBI" id="CHEBI:57540"/>
    </ligand>
</feature>
<dbReference type="KEGG" id="dwi:6641355"/>
<dbReference type="AlphaFoldDB" id="B4MSE5"/>
<dbReference type="GO" id="GO:0005739">
    <property type="term" value="C:mitochondrion"/>
    <property type="evidence" value="ECO:0007669"/>
    <property type="project" value="TreeGrafter"/>
</dbReference>
<reference evidence="14 15" key="1">
    <citation type="journal article" date="2007" name="Nature">
        <title>Evolution of genes and genomes on the Drosophila phylogeny.</title>
        <authorList>
            <consortium name="Drosophila 12 Genomes Consortium"/>
            <person name="Clark A.G."/>
            <person name="Eisen M.B."/>
            <person name="Smith D.R."/>
            <person name="Bergman C.M."/>
            <person name="Oliver B."/>
            <person name="Markow T.A."/>
            <person name="Kaufman T.C."/>
            <person name="Kellis M."/>
            <person name="Gelbart W."/>
            <person name="Iyer V.N."/>
            <person name="Pollard D.A."/>
            <person name="Sackton T.B."/>
            <person name="Larracuente A.M."/>
            <person name="Singh N.D."/>
            <person name="Abad J.P."/>
            <person name="Abt D.N."/>
            <person name="Adryan B."/>
            <person name="Aguade M."/>
            <person name="Akashi H."/>
            <person name="Anderson W.W."/>
            <person name="Aquadro C.F."/>
            <person name="Ardell D.H."/>
            <person name="Arguello R."/>
            <person name="Artieri C.G."/>
            <person name="Barbash D.A."/>
            <person name="Barker D."/>
            <person name="Barsanti P."/>
            <person name="Batterham P."/>
            <person name="Batzoglou S."/>
            <person name="Begun D."/>
            <person name="Bhutkar A."/>
            <person name="Blanco E."/>
            <person name="Bosak S.A."/>
            <person name="Bradley R.K."/>
            <person name="Brand A.D."/>
            <person name="Brent M.R."/>
            <person name="Brooks A.N."/>
            <person name="Brown R.H."/>
            <person name="Butlin R.K."/>
            <person name="Caggese C."/>
            <person name="Calvi B.R."/>
            <person name="Bernardo de Carvalho A."/>
            <person name="Caspi A."/>
            <person name="Castrezana S."/>
            <person name="Celniker S.E."/>
            <person name="Chang J.L."/>
            <person name="Chapple C."/>
            <person name="Chatterji S."/>
            <person name="Chinwalla A."/>
            <person name="Civetta A."/>
            <person name="Clifton S.W."/>
            <person name="Comeron J.M."/>
            <person name="Costello J.C."/>
            <person name="Coyne J.A."/>
            <person name="Daub J."/>
            <person name="David R.G."/>
            <person name="Delcher A.L."/>
            <person name="Delehaunty K."/>
            <person name="Do C.B."/>
            <person name="Ebling H."/>
            <person name="Edwards K."/>
            <person name="Eickbush T."/>
            <person name="Evans J.D."/>
            <person name="Filipski A."/>
            <person name="Findeiss S."/>
            <person name="Freyhult E."/>
            <person name="Fulton L."/>
            <person name="Fulton R."/>
            <person name="Garcia A.C."/>
            <person name="Gardiner A."/>
            <person name="Garfield D.A."/>
            <person name="Garvin B.E."/>
            <person name="Gibson G."/>
            <person name="Gilbert D."/>
            <person name="Gnerre S."/>
            <person name="Godfrey J."/>
            <person name="Good R."/>
            <person name="Gotea V."/>
            <person name="Gravely B."/>
            <person name="Greenberg A.J."/>
            <person name="Griffiths-Jones S."/>
            <person name="Gross S."/>
            <person name="Guigo R."/>
            <person name="Gustafson E.A."/>
            <person name="Haerty W."/>
            <person name="Hahn M.W."/>
            <person name="Halligan D.L."/>
            <person name="Halpern A.L."/>
            <person name="Halter G.M."/>
            <person name="Han M.V."/>
            <person name="Heger A."/>
            <person name="Hillier L."/>
            <person name="Hinrichs A.S."/>
            <person name="Holmes I."/>
            <person name="Hoskins R.A."/>
            <person name="Hubisz M.J."/>
            <person name="Hultmark D."/>
            <person name="Huntley M.A."/>
            <person name="Jaffe D.B."/>
            <person name="Jagadeeshan S."/>
            <person name="Jeck W.R."/>
            <person name="Johnson J."/>
            <person name="Jones C.D."/>
            <person name="Jordan W.C."/>
            <person name="Karpen G.H."/>
            <person name="Kataoka E."/>
            <person name="Keightley P.D."/>
            <person name="Kheradpour P."/>
            <person name="Kirkness E.F."/>
            <person name="Koerich L.B."/>
            <person name="Kristiansen K."/>
            <person name="Kudrna D."/>
            <person name="Kulathinal R.J."/>
            <person name="Kumar S."/>
            <person name="Kwok R."/>
            <person name="Lander E."/>
            <person name="Langley C.H."/>
            <person name="Lapoint R."/>
            <person name="Lazzaro B.P."/>
            <person name="Lee S.J."/>
            <person name="Levesque L."/>
            <person name="Li R."/>
            <person name="Lin C.F."/>
            <person name="Lin M.F."/>
            <person name="Lindblad-Toh K."/>
            <person name="Llopart A."/>
            <person name="Long M."/>
            <person name="Low L."/>
            <person name="Lozovsky E."/>
            <person name="Lu J."/>
            <person name="Luo M."/>
            <person name="Machado C.A."/>
            <person name="Makalowski W."/>
            <person name="Marzo M."/>
            <person name="Matsuda M."/>
            <person name="Matzkin L."/>
            <person name="McAllister B."/>
            <person name="McBride C.S."/>
            <person name="McKernan B."/>
            <person name="McKernan K."/>
            <person name="Mendez-Lago M."/>
            <person name="Minx P."/>
            <person name="Mollenhauer M.U."/>
            <person name="Montooth K."/>
            <person name="Mount S.M."/>
            <person name="Mu X."/>
            <person name="Myers E."/>
            <person name="Negre B."/>
            <person name="Newfeld S."/>
            <person name="Nielsen R."/>
            <person name="Noor M.A."/>
            <person name="O'Grady P."/>
            <person name="Pachter L."/>
            <person name="Papaceit M."/>
            <person name="Parisi M.J."/>
            <person name="Parisi M."/>
            <person name="Parts L."/>
            <person name="Pedersen J.S."/>
            <person name="Pesole G."/>
            <person name="Phillippy A.M."/>
            <person name="Ponting C.P."/>
            <person name="Pop M."/>
            <person name="Porcelli D."/>
            <person name="Powell J.R."/>
            <person name="Prohaska S."/>
            <person name="Pruitt K."/>
            <person name="Puig M."/>
            <person name="Quesneville H."/>
            <person name="Ram K.R."/>
            <person name="Rand D."/>
            <person name="Rasmussen M.D."/>
            <person name="Reed L.K."/>
            <person name="Reenan R."/>
            <person name="Reily A."/>
            <person name="Remington K.A."/>
            <person name="Rieger T.T."/>
            <person name="Ritchie M.G."/>
            <person name="Robin C."/>
            <person name="Rogers Y.H."/>
            <person name="Rohde C."/>
            <person name="Rozas J."/>
            <person name="Rubenfield M.J."/>
            <person name="Ruiz A."/>
            <person name="Russo S."/>
            <person name="Salzberg S.L."/>
            <person name="Sanchez-Gracia A."/>
            <person name="Saranga D.J."/>
            <person name="Sato H."/>
            <person name="Schaeffer S.W."/>
            <person name="Schatz M.C."/>
            <person name="Schlenke T."/>
            <person name="Schwartz R."/>
            <person name="Segarra C."/>
            <person name="Singh R.S."/>
            <person name="Sirot L."/>
            <person name="Sirota M."/>
            <person name="Sisneros N.B."/>
            <person name="Smith C.D."/>
            <person name="Smith T.F."/>
            <person name="Spieth J."/>
            <person name="Stage D.E."/>
            <person name="Stark A."/>
            <person name="Stephan W."/>
            <person name="Strausberg R.L."/>
            <person name="Strempel S."/>
            <person name="Sturgill D."/>
            <person name="Sutton G."/>
            <person name="Sutton G.G."/>
            <person name="Tao W."/>
            <person name="Teichmann S."/>
            <person name="Tobari Y.N."/>
            <person name="Tomimura Y."/>
            <person name="Tsolas J.M."/>
            <person name="Valente V.L."/>
            <person name="Venter E."/>
            <person name="Venter J.C."/>
            <person name="Vicario S."/>
            <person name="Vieira F.G."/>
            <person name="Vilella A.J."/>
            <person name="Villasante A."/>
            <person name="Walenz B."/>
            <person name="Wang J."/>
            <person name="Wasserman M."/>
            <person name="Watts T."/>
            <person name="Wilson D."/>
            <person name="Wilson R.K."/>
            <person name="Wing R.A."/>
            <person name="Wolfner M.F."/>
            <person name="Wong A."/>
            <person name="Wong G.K."/>
            <person name="Wu C.I."/>
            <person name="Wu G."/>
            <person name="Yamamoto D."/>
            <person name="Yang H.P."/>
            <person name="Yang S.P."/>
            <person name="Yorke J.A."/>
            <person name="Yoshida K."/>
            <person name="Zdobnov E."/>
            <person name="Zhang P."/>
            <person name="Zhang Y."/>
            <person name="Zimin A.V."/>
            <person name="Baldwin J."/>
            <person name="Abdouelleil A."/>
            <person name="Abdulkadir J."/>
            <person name="Abebe A."/>
            <person name="Abera B."/>
            <person name="Abreu J."/>
            <person name="Acer S.C."/>
            <person name="Aftuck L."/>
            <person name="Alexander A."/>
            <person name="An P."/>
            <person name="Anderson E."/>
            <person name="Anderson S."/>
            <person name="Arachi H."/>
            <person name="Azer M."/>
            <person name="Bachantsang P."/>
            <person name="Barry A."/>
            <person name="Bayul T."/>
            <person name="Berlin A."/>
            <person name="Bessette D."/>
            <person name="Bloom T."/>
            <person name="Blye J."/>
            <person name="Boguslavskiy L."/>
            <person name="Bonnet C."/>
            <person name="Boukhgalter B."/>
            <person name="Bourzgui I."/>
            <person name="Brown A."/>
            <person name="Cahill P."/>
            <person name="Channer S."/>
            <person name="Cheshatsang Y."/>
            <person name="Chuda L."/>
            <person name="Citroen M."/>
            <person name="Collymore A."/>
            <person name="Cooke P."/>
            <person name="Costello M."/>
            <person name="D'Aco K."/>
            <person name="Daza R."/>
            <person name="De Haan G."/>
            <person name="DeGray S."/>
            <person name="DeMaso C."/>
            <person name="Dhargay N."/>
            <person name="Dooley K."/>
            <person name="Dooley E."/>
            <person name="Doricent M."/>
            <person name="Dorje P."/>
            <person name="Dorjee K."/>
            <person name="Dupes A."/>
            <person name="Elong R."/>
            <person name="Falk J."/>
            <person name="Farina A."/>
            <person name="Faro S."/>
            <person name="Ferguson D."/>
            <person name="Fisher S."/>
            <person name="Foley C.D."/>
            <person name="Franke A."/>
            <person name="Friedrich D."/>
            <person name="Gadbois L."/>
            <person name="Gearin G."/>
            <person name="Gearin C.R."/>
            <person name="Giannoukos G."/>
            <person name="Goode T."/>
            <person name="Graham J."/>
            <person name="Grandbois E."/>
            <person name="Grewal S."/>
            <person name="Gyaltsen K."/>
            <person name="Hafez N."/>
            <person name="Hagos B."/>
            <person name="Hall J."/>
            <person name="Henson C."/>
            <person name="Hollinger A."/>
            <person name="Honan T."/>
            <person name="Huard M.D."/>
            <person name="Hughes L."/>
            <person name="Hurhula B."/>
            <person name="Husby M.E."/>
            <person name="Kamat A."/>
            <person name="Kanga B."/>
            <person name="Kashin S."/>
            <person name="Khazanovich D."/>
            <person name="Kisner P."/>
            <person name="Lance K."/>
            <person name="Lara M."/>
            <person name="Lee W."/>
            <person name="Lennon N."/>
            <person name="Letendre F."/>
            <person name="LeVine R."/>
            <person name="Lipovsky A."/>
            <person name="Liu X."/>
            <person name="Liu J."/>
            <person name="Liu S."/>
            <person name="Lokyitsang T."/>
            <person name="Lokyitsang Y."/>
            <person name="Lubonja R."/>
            <person name="Lui A."/>
            <person name="MacDonald P."/>
            <person name="Magnisalis V."/>
            <person name="Maru K."/>
            <person name="Matthews C."/>
            <person name="McCusker W."/>
            <person name="McDonough S."/>
            <person name="Mehta T."/>
            <person name="Meldrim J."/>
            <person name="Meneus L."/>
            <person name="Mihai O."/>
            <person name="Mihalev A."/>
            <person name="Mihova T."/>
            <person name="Mittelman R."/>
            <person name="Mlenga V."/>
            <person name="Montmayeur A."/>
            <person name="Mulrain L."/>
            <person name="Navidi A."/>
            <person name="Naylor J."/>
            <person name="Negash T."/>
            <person name="Nguyen T."/>
            <person name="Nguyen N."/>
            <person name="Nicol R."/>
            <person name="Norbu C."/>
            <person name="Norbu N."/>
            <person name="Novod N."/>
            <person name="O'Neill B."/>
            <person name="Osman S."/>
            <person name="Markiewicz E."/>
            <person name="Oyono O.L."/>
            <person name="Patti C."/>
            <person name="Phunkhang P."/>
            <person name="Pierre F."/>
            <person name="Priest M."/>
            <person name="Raghuraman S."/>
            <person name="Rege F."/>
            <person name="Reyes R."/>
            <person name="Rise C."/>
            <person name="Rogov P."/>
            <person name="Ross K."/>
            <person name="Ryan E."/>
            <person name="Settipalli S."/>
            <person name="Shea T."/>
            <person name="Sherpa N."/>
            <person name="Shi L."/>
            <person name="Shih D."/>
            <person name="Sparrow T."/>
            <person name="Spaulding J."/>
            <person name="Stalker J."/>
            <person name="Stange-Thomann N."/>
            <person name="Stavropoulos S."/>
            <person name="Stone C."/>
            <person name="Strader C."/>
            <person name="Tesfaye S."/>
            <person name="Thomson T."/>
            <person name="Thoulutsang Y."/>
            <person name="Thoulutsang D."/>
            <person name="Topham K."/>
            <person name="Topping I."/>
            <person name="Tsamla T."/>
            <person name="Vassiliev H."/>
            <person name="Vo A."/>
            <person name="Wangchuk T."/>
            <person name="Wangdi T."/>
            <person name="Weiand M."/>
            <person name="Wilkinson J."/>
            <person name="Wilson A."/>
            <person name="Yadav S."/>
            <person name="Young G."/>
            <person name="Yu Q."/>
            <person name="Zembek L."/>
            <person name="Zhong D."/>
            <person name="Zimmer A."/>
            <person name="Zwirko Z."/>
            <person name="Jaffe D.B."/>
            <person name="Alvarez P."/>
            <person name="Brockman W."/>
            <person name="Butler J."/>
            <person name="Chin C."/>
            <person name="Gnerre S."/>
            <person name="Grabherr M."/>
            <person name="Kleber M."/>
            <person name="Mauceli E."/>
            <person name="MacCallum I."/>
        </authorList>
    </citation>
    <scope>NUCLEOTIDE SEQUENCE [LARGE SCALE GENOMIC DNA]</scope>
    <source>
        <strain evidence="15">Tucson 14030-0811.24</strain>
    </source>
</reference>
<sequence>MFRSRVNVSILGQCLRCWQSSQSTQVRSFRVTVVGASGGIGQPLSLLLKTNDLISELVLQDLVDSRGVATDLSHISTPCQIKHTLGKSELDKAIKGSDVVVVVAGMPRKPNMDRDHLFDVNASVVIEVATSVAKNSPHALLAVVTNPVNALVPMAAEILKQNDAYDPKRLFGVTTLDVVRAEQFVADHMNLNPKKVQIPVIGGHTGPTIMPIFSQCQPAFRGDDECIAALTKRIQLGGDEVVVAKAGKGSATLSTAYACFRFVNAMLMGLKGMDGPPECAYVESCVTDATFFATPLSLGPKGIEKNHGLPAMNDIEKQAMEKSIGILKDSIEKGIKYVQK</sequence>
<feature type="binding site" evidence="8">
    <location>
        <position position="146"/>
    </location>
    <ligand>
        <name>substrate</name>
    </ligand>
</feature>
<dbReference type="InterPro" id="IPR036291">
    <property type="entry name" value="NAD(P)-bd_dom_sf"/>
</dbReference>
<feature type="binding site" evidence="9">
    <location>
        <begin position="144"/>
        <end position="146"/>
    </location>
    <ligand>
        <name>NAD(+)</name>
        <dbReference type="ChEBI" id="CHEBI:57540"/>
    </ligand>
</feature>
<dbReference type="OMA" id="GPPECAY"/>
<name>B4MSE5_DROWI</name>